<dbReference type="AlphaFoldDB" id="A0A7W7D314"/>
<accession>A0A7W7D314</accession>
<comment type="caution">
    <text evidence="1">The sequence shown here is derived from an EMBL/GenBank/DDBJ whole genome shotgun (WGS) entry which is preliminary data.</text>
</comment>
<organism evidence="1 2">
    <name type="scientific">Sphaerisporangium siamense</name>
    <dbReference type="NCBI Taxonomy" id="795645"/>
    <lineage>
        <taxon>Bacteria</taxon>
        <taxon>Bacillati</taxon>
        <taxon>Actinomycetota</taxon>
        <taxon>Actinomycetes</taxon>
        <taxon>Streptosporangiales</taxon>
        <taxon>Streptosporangiaceae</taxon>
        <taxon>Sphaerisporangium</taxon>
    </lineage>
</organism>
<evidence type="ECO:0000313" key="2">
    <source>
        <dbReference type="Proteomes" id="UP000542210"/>
    </source>
</evidence>
<sequence length="105" mass="11105">MNTDQPMPRAAVEALAEHLIGSGYAQGGAAVALGQDLLAGLARQGFAVVPAACPETTETHLSRVPRRYRCVLGPHDGSEHRCRCGTIWTPIGECLDDLPTGKSHT</sequence>
<keyword evidence="2" id="KW-1185">Reference proteome</keyword>
<name>A0A7W7D314_9ACTN</name>
<evidence type="ECO:0000313" key="1">
    <source>
        <dbReference type="EMBL" id="MBB4699313.1"/>
    </source>
</evidence>
<gene>
    <name evidence="1" type="ORF">BJ982_000857</name>
</gene>
<reference evidence="1 2" key="1">
    <citation type="submission" date="2020-08" db="EMBL/GenBank/DDBJ databases">
        <title>Sequencing the genomes of 1000 actinobacteria strains.</title>
        <authorList>
            <person name="Klenk H.-P."/>
        </authorList>
    </citation>
    <scope>NUCLEOTIDE SEQUENCE [LARGE SCALE GENOMIC DNA]</scope>
    <source>
        <strain evidence="1 2">DSM 45784</strain>
    </source>
</reference>
<dbReference type="RefSeq" id="WP_184876752.1">
    <property type="nucleotide sequence ID" value="NZ_BOOV01000052.1"/>
</dbReference>
<protein>
    <submittedName>
        <fullName evidence="1">Uncharacterized protein</fullName>
    </submittedName>
</protein>
<dbReference type="EMBL" id="JACHND010000001">
    <property type="protein sequence ID" value="MBB4699313.1"/>
    <property type="molecule type" value="Genomic_DNA"/>
</dbReference>
<proteinExistence type="predicted"/>
<dbReference type="Proteomes" id="UP000542210">
    <property type="component" value="Unassembled WGS sequence"/>
</dbReference>